<dbReference type="OMA" id="HARTGLW"/>
<sequence>MPRSLDEHSNAVPVRAERAALLTEPPEVPGMPELLAVRAGYPEGGDETVAWLTSGPVVGARAGWRDLARAFDVTGLWPLVSAGWWERPFRTGELAGPAPVPDASDVLRAGWAGTRLVRPDGTLLPQRAWPGLAAASGAATDQVELDDPPGHDGAGDLLLVPATRPADAVAQLGWFGACNWSLTGADVAAVLRSWEDRFGAYLVRIGFAELDLVVTRPPVTVQQCLGVADEHYAFCPDNFAPQTLAEPVLYSRDEYAALIRGARVWHFWWD</sequence>
<dbReference type="Pfam" id="PF14062">
    <property type="entry name" value="DUF4253"/>
    <property type="match status" value="1"/>
</dbReference>
<feature type="domain" description="DUF4253" evidence="1">
    <location>
        <begin position="157"/>
        <end position="270"/>
    </location>
</feature>
<reference evidence="2 3" key="1">
    <citation type="journal article" date="2012" name="J. Bacteriol.">
        <title>Genome Sequence of Radiation-Resistant Modestobacter marinus Strain BC501, a Representative Actinobacterium That Thrives on Calcareous Stone Surfaces.</title>
        <authorList>
            <person name="Normand P."/>
            <person name="Gury J."/>
            <person name="Pujic P."/>
            <person name="Chouaia B."/>
            <person name="Crotti E."/>
            <person name="Brusetti L."/>
            <person name="Daffonchio D."/>
            <person name="Vacherie B."/>
            <person name="Barbe V."/>
            <person name="Medigue C."/>
            <person name="Calteau A."/>
            <person name="Ghodhbane-Gtari F."/>
            <person name="Essoussi I."/>
            <person name="Nouioui I."/>
            <person name="Abbassi-Ghozzi I."/>
            <person name="Gtari M."/>
        </authorList>
    </citation>
    <scope>NUCLEOTIDE SEQUENCE [LARGE SCALE GENOMIC DNA]</scope>
    <source>
        <strain evidence="3">BC 501</strain>
    </source>
</reference>
<gene>
    <name evidence="2" type="ordered locus">MODMU_5541</name>
</gene>
<dbReference type="Proteomes" id="UP000006461">
    <property type="component" value="Chromosome"/>
</dbReference>
<dbReference type="eggNOG" id="ENOG5032XD0">
    <property type="taxonomic scope" value="Bacteria"/>
</dbReference>
<name>I4F5J6_MODI5</name>
<dbReference type="EMBL" id="FO203431">
    <property type="protein sequence ID" value="CCH90909.1"/>
    <property type="molecule type" value="Genomic_DNA"/>
</dbReference>
<dbReference type="PATRIC" id="fig|477641.3.peg.5214"/>
<keyword evidence="3" id="KW-1185">Reference proteome</keyword>
<protein>
    <recommendedName>
        <fullName evidence="1">DUF4253 domain-containing protein</fullName>
    </recommendedName>
</protein>
<dbReference type="KEGG" id="mmar:MODMU_5541"/>
<evidence type="ECO:0000259" key="1">
    <source>
        <dbReference type="Pfam" id="PF14062"/>
    </source>
</evidence>
<organism evidence="2 3">
    <name type="scientific">Modestobacter italicus (strain DSM 44449 / CECT 9708 / BC 501)</name>
    <dbReference type="NCBI Taxonomy" id="2732864"/>
    <lineage>
        <taxon>Bacteria</taxon>
        <taxon>Bacillati</taxon>
        <taxon>Actinomycetota</taxon>
        <taxon>Actinomycetes</taxon>
        <taxon>Geodermatophilales</taxon>
        <taxon>Geodermatophilaceae</taxon>
        <taxon>Modestobacter</taxon>
    </lineage>
</organism>
<dbReference type="OrthoDB" id="7839592at2"/>
<dbReference type="AlphaFoldDB" id="I4F5J6"/>
<dbReference type="STRING" id="477641.MODMU_5541"/>
<evidence type="ECO:0000313" key="2">
    <source>
        <dbReference type="EMBL" id="CCH90909.1"/>
    </source>
</evidence>
<evidence type="ECO:0000313" key="3">
    <source>
        <dbReference type="Proteomes" id="UP000006461"/>
    </source>
</evidence>
<accession>I4F5J6</accession>
<proteinExistence type="predicted"/>
<dbReference type="InterPro" id="IPR025349">
    <property type="entry name" value="DUF4253"/>
</dbReference>
<dbReference type="HOGENOM" id="CLU_092809_0_0_11"/>